<protein>
    <submittedName>
        <fullName evidence="2">Uncharacterized protein</fullName>
    </submittedName>
</protein>
<organism evidence="2 3">
    <name type="scientific">Cadophora malorum</name>
    <dbReference type="NCBI Taxonomy" id="108018"/>
    <lineage>
        <taxon>Eukaryota</taxon>
        <taxon>Fungi</taxon>
        <taxon>Dikarya</taxon>
        <taxon>Ascomycota</taxon>
        <taxon>Pezizomycotina</taxon>
        <taxon>Leotiomycetes</taxon>
        <taxon>Helotiales</taxon>
        <taxon>Ploettnerulaceae</taxon>
        <taxon>Cadophora</taxon>
    </lineage>
</organism>
<dbReference type="AlphaFoldDB" id="A0A8H7W5E1"/>
<feature type="chain" id="PRO_5034308990" evidence="1">
    <location>
        <begin position="20"/>
        <end position="79"/>
    </location>
</feature>
<dbReference type="EMBL" id="JAFJYH010000145">
    <property type="protein sequence ID" value="KAG4417775.1"/>
    <property type="molecule type" value="Genomic_DNA"/>
</dbReference>
<proteinExistence type="predicted"/>
<evidence type="ECO:0000313" key="2">
    <source>
        <dbReference type="EMBL" id="KAG4417775.1"/>
    </source>
</evidence>
<dbReference type="OrthoDB" id="10577867at2759"/>
<evidence type="ECO:0000313" key="3">
    <source>
        <dbReference type="Proteomes" id="UP000664132"/>
    </source>
</evidence>
<accession>A0A8H7W5E1</accession>
<comment type="caution">
    <text evidence="2">The sequence shown here is derived from an EMBL/GenBank/DDBJ whole genome shotgun (WGS) entry which is preliminary data.</text>
</comment>
<evidence type="ECO:0000256" key="1">
    <source>
        <dbReference type="SAM" id="SignalP"/>
    </source>
</evidence>
<name>A0A8H7W5E1_9HELO</name>
<sequence length="79" mass="8179">MRLTILLSGVLALTSGVLADWCDGGVRIEGRSCPGGRDLFCCNNVPGSGQVSQFQIWRGDCQGTGGSCGDGGEPRCCIN</sequence>
<reference evidence="2" key="1">
    <citation type="submission" date="2021-02" db="EMBL/GenBank/DDBJ databases">
        <title>Genome sequence Cadophora malorum strain M34.</title>
        <authorList>
            <person name="Stefanovic E."/>
            <person name="Vu D."/>
            <person name="Scully C."/>
            <person name="Dijksterhuis J."/>
            <person name="Roader J."/>
            <person name="Houbraken J."/>
        </authorList>
    </citation>
    <scope>NUCLEOTIDE SEQUENCE</scope>
    <source>
        <strain evidence="2">M34</strain>
    </source>
</reference>
<feature type="signal peptide" evidence="1">
    <location>
        <begin position="1"/>
        <end position="19"/>
    </location>
</feature>
<keyword evidence="3" id="KW-1185">Reference proteome</keyword>
<keyword evidence="1" id="KW-0732">Signal</keyword>
<dbReference type="Proteomes" id="UP000664132">
    <property type="component" value="Unassembled WGS sequence"/>
</dbReference>
<gene>
    <name evidence="2" type="ORF">IFR04_009063</name>
</gene>